<evidence type="ECO:0000313" key="3">
    <source>
        <dbReference type="RefSeq" id="XP_033568867.1"/>
    </source>
</evidence>
<dbReference type="AlphaFoldDB" id="A0A6A6Y059"/>
<dbReference type="EMBL" id="MU003726">
    <property type="protein sequence ID" value="KAF2801903.1"/>
    <property type="molecule type" value="Genomic_DNA"/>
</dbReference>
<proteinExistence type="predicted"/>
<dbReference type="OrthoDB" id="2157530at2759"/>
<reference evidence="1 3" key="1">
    <citation type="journal article" date="2020" name="Stud. Mycol.">
        <title>101 Dothideomycetes genomes: a test case for predicting lifestyles and emergence of pathogens.</title>
        <authorList>
            <person name="Haridas S."/>
            <person name="Albert R."/>
            <person name="Binder M."/>
            <person name="Bloem J."/>
            <person name="Labutti K."/>
            <person name="Salamov A."/>
            <person name="Andreopoulos B."/>
            <person name="Baker S."/>
            <person name="Barry K."/>
            <person name="Bills G."/>
            <person name="Bluhm B."/>
            <person name="Cannon C."/>
            <person name="Castanera R."/>
            <person name="Culley D."/>
            <person name="Daum C."/>
            <person name="Ezra D."/>
            <person name="Gonzalez J."/>
            <person name="Henrissat B."/>
            <person name="Kuo A."/>
            <person name="Liang C."/>
            <person name="Lipzen A."/>
            <person name="Lutzoni F."/>
            <person name="Magnuson J."/>
            <person name="Mondo S."/>
            <person name="Nolan M."/>
            <person name="Ohm R."/>
            <person name="Pangilinan J."/>
            <person name="Park H.-J."/>
            <person name="Ramirez L."/>
            <person name="Alfaro M."/>
            <person name="Sun H."/>
            <person name="Tritt A."/>
            <person name="Yoshinaga Y."/>
            <person name="Zwiers L.-H."/>
            <person name="Turgeon B."/>
            <person name="Goodwin S."/>
            <person name="Spatafora J."/>
            <person name="Crous P."/>
            <person name="Grigoriev I."/>
        </authorList>
    </citation>
    <scope>NUCLEOTIDE SEQUENCE</scope>
    <source>
        <strain evidence="1 3">CBS 304.34</strain>
    </source>
</reference>
<organism evidence="1">
    <name type="scientific">Mytilinidion resinicola</name>
    <dbReference type="NCBI Taxonomy" id="574789"/>
    <lineage>
        <taxon>Eukaryota</taxon>
        <taxon>Fungi</taxon>
        <taxon>Dikarya</taxon>
        <taxon>Ascomycota</taxon>
        <taxon>Pezizomycotina</taxon>
        <taxon>Dothideomycetes</taxon>
        <taxon>Pleosporomycetidae</taxon>
        <taxon>Mytilinidiales</taxon>
        <taxon>Mytilinidiaceae</taxon>
        <taxon>Mytilinidion</taxon>
    </lineage>
</organism>
<protein>
    <submittedName>
        <fullName evidence="1 3">Uncharacterized protein</fullName>
    </submittedName>
</protein>
<dbReference type="Pfam" id="PF26639">
    <property type="entry name" value="Het-6_barrel"/>
    <property type="match status" value="1"/>
</dbReference>
<reference evidence="3" key="2">
    <citation type="submission" date="2020-04" db="EMBL/GenBank/DDBJ databases">
        <authorList>
            <consortium name="NCBI Genome Project"/>
        </authorList>
    </citation>
    <scope>NUCLEOTIDE SEQUENCE</scope>
    <source>
        <strain evidence="3">CBS 304.34</strain>
    </source>
</reference>
<dbReference type="RefSeq" id="XP_033568867.1">
    <property type="nucleotide sequence ID" value="XM_033718438.1"/>
</dbReference>
<evidence type="ECO:0000313" key="1">
    <source>
        <dbReference type="EMBL" id="KAF2801903.1"/>
    </source>
</evidence>
<evidence type="ECO:0000313" key="2">
    <source>
        <dbReference type="Proteomes" id="UP000504636"/>
    </source>
</evidence>
<gene>
    <name evidence="1 3" type="ORF">BDZ99DRAFT_455360</name>
</gene>
<reference evidence="3" key="3">
    <citation type="submission" date="2025-04" db="UniProtKB">
        <authorList>
            <consortium name="RefSeq"/>
        </authorList>
    </citation>
    <scope>IDENTIFICATION</scope>
    <source>
        <strain evidence="3">CBS 304.34</strain>
    </source>
</reference>
<dbReference type="Proteomes" id="UP000504636">
    <property type="component" value="Unplaced"/>
</dbReference>
<accession>A0A6A6Y059</accession>
<sequence>MDERAALFPGDYGAEKYALGRRFFISERGYLGLCPAESQRGDRIAVMMDSRVPFVLRS</sequence>
<keyword evidence="2" id="KW-1185">Reference proteome</keyword>
<dbReference type="GeneID" id="54459331"/>
<name>A0A6A6Y059_9PEZI</name>